<comment type="caution">
    <text evidence="6">The sequence shown here is derived from an EMBL/GenBank/DDBJ whole genome shotgun (WGS) entry which is preliminary data.</text>
</comment>
<keyword evidence="2" id="KW-0547">Nucleotide-binding</keyword>
<evidence type="ECO:0000256" key="3">
    <source>
        <dbReference type="ARBA" id="ARBA00022840"/>
    </source>
</evidence>
<dbReference type="EMBL" id="JAPDOD010000006">
    <property type="protein sequence ID" value="MDA0160702.1"/>
    <property type="molecule type" value="Genomic_DNA"/>
</dbReference>
<evidence type="ECO:0000259" key="5">
    <source>
        <dbReference type="PROSITE" id="PS50893"/>
    </source>
</evidence>
<evidence type="ECO:0000256" key="4">
    <source>
        <dbReference type="ARBA" id="ARBA00022967"/>
    </source>
</evidence>
<evidence type="ECO:0000313" key="6">
    <source>
        <dbReference type="EMBL" id="MDA0160702.1"/>
    </source>
</evidence>
<dbReference type="SUPFAM" id="SSF52540">
    <property type="entry name" value="P-loop containing nucleoside triphosphate hydrolases"/>
    <property type="match status" value="1"/>
</dbReference>
<dbReference type="RefSeq" id="WP_270039683.1">
    <property type="nucleotide sequence ID" value="NZ_JAPDOD010000006.1"/>
</dbReference>
<dbReference type="PANTHER" id="PTHR43423">
    <property type="entry name" value="ABC TRANSPORTER I FAMILY MEMBER 17"/>
    <property type="match status" value="1"/>
</dbReference>
<evidence type="ECO:0000313" key="7">
    <source>
        <dbReference type="Proteomes" id="UP001149140"/>
    </source>
</evidence>
<dbReference type="InterPro" id="IPR003593">
    <property type="entry name" value="AAA+_ATPase"/>
</dbReference>
<dbReference type="Pfam" id="PF00005">
    <property type="entry name" value="ABC_tran"/>
    <property type="match status" value="1"/>
</dbReference>
<dbReference type="InterPro" id="IPR017871">
    <property type="entry name" value="ABC_transporter-like_CS"/>
</dbReference>
<dbReference type="PROSITE" id="PS00211">
    <property type="entry name" value="ABC_TRANSPORTER_1"/>
    <property type="match status" value="1"/>
</dbReference>
<dbReference type="AlphaFoldDB" id="A0A9X3MS86"/>
<evidence type="ECO:0000256" key="2">
    <source>
        <dbReference type="ARBA" id="ARBA00022741"/>
    </source>
</evidence>
<dbReference type="Proteomes" id="UP001149140">
    <property type="component" value="Unassembled WGS sequence"/>
</dbReference>
<dbReference type="GO" id="GO:0016887">
    <property type="term" value="F:ATP hydrolysis activity"/>
    <property type="evidence" value="ECO:0007669"/>
    <property type="project" value="InterPro"/>
</dbReference>
<keyword evidence="4" id="KW-1278">Translocase</keyword>
<feature type="domain" description="ABC transporter" evidence="5">
    <location>
        <begin position="5"/>
        <end position="211"/>
    </location>
</feature>
<keyword evidence="3 6" id="KW-0067">ATP-binding</keyword>
<dbReference type="SMART" id="SM00382">
    <property type="entry name" value="AAA"/>
    <property type="match status" value="1"/>
</dbReference>
<dbReference type="PANTHER" id="PTHR43423:SF1">
    <property type="entry name" value="ABC TRANSPORTER I FAMILY MEMBER 17"/>
    <property type="match status" value="1"/>
</dbReference>
<name>A0A9X3MS86_9ACTN</name>
<gene>
    <name evidence="6" type="ORF">OM076_10535</name>
</gene>
<organism evidence="6 7">
    <name type="scientific">Solirubrobacter ginsenosidimutans</name>
    <dbReference type="NCBI Taxonomy" id="490573"/>
    <lineage>
        <taxon>Bacteria</taxon>
        <taxon>Bacillati</taxon>
        <taxon>Actinomycetota</taxon>
        <taxon>Thermoleophilia</taxon>
        <taxon>Solirubrobacterales</taxon>
        <taxon>Solirubrobacteraceae</taxon>
        <taxon>Solirubrobacter</taxon>
    </lineage>
</organism>
<proteinExistence type="predicted"/>
<dbReference type="GO" id="GO:0005524">
    <property type="term" value="F:ATP binding"/>
    <property type="evidence" value="ECO:0007669"/>
    <property type="project" value="UniProtKB-KW"/>
</dbReference>
<reference evidence="6" key="1">
    <citation type="submission" date="2022-10" db="EMBL/GenBank/DDBJ databases">
        <title>The WGS of Solirubrobacter ginsenosidimutans DSM 21036.</title>
        <authorList>
            <person name="Jiang Z."/>
        </authorList>
    </citation>
    <scope>NUCLEOTIDE SEQUENCE</scope>
    <source>
        <strain evidence="6">DSM 21036</strain>
    </source>
</reference>
<dbReference type="PROSITE" id="PS50893">
    <property type="entry name" value="ABC_TRANSPORTER_2"/>
    <property type="match status" value="1"/>
</dbReference>
<dbReference type="InterPro" id="IPR003439">
    <property type="entry name" value="ABC_transporter-like_ATP-bd"/>
</dbReference>
<accession>A0A9X3MS86</accession>
<keyword evidence="7" id="KW-1185">Reference proteome</keyword>
<evidence type="ECO:0000256" key="1">
    <source>
        <dbReference type="ARBA" id="ARBA00022448"/>
    </source>
</evidence>
<dbReference type="Gene3D" id="3.40.50.300">
    <property type="entry name" value="P-loop containing nucleotide triphosphate hydrolases"/>
    <property type="match status" value="1"/>
</dbReference>
<dbReference type="InterPro" id="IPR027417">
    <property type="entry name" value="P-loop_NTPase"/>
</dbReference>
<protein>
    <submittedName>
        <fullName evidence="6">ATP-binding cassette domain-containing protein</fullName>
    </submittedName>
</protein>
<keyword evidence="1" id="KW-0813">Transport</keyword>
<sequence length="211" mass="21824">MNRGIEVRELTVRRGDRAVLRDLSFDAPRGKVLALVGASGAGKSTLLRCLNRLAEPAAGTVALDGEDIRAVAPQVLRRRVALVAQAPVMLPGTVADNLAYALDALDDEVRDAALAAAGLDRSFLPRTARALSGGERARVALARALTRDPDAILLDEPTAALDPETAEVIAQTVAALANRDLAVIVATHDMALAESVADATLRLVGAAAGAA</sequence>